<feature type="transmembrane region" description="Helical" evidence="7">
    <location>
        <begin position="398"/>
        <end position="419"/>
    </location>
</feature>
<keyword evidence="10" id="KW-1185">Reference proteome</keyword>
<dbReference type="NCBIfam" id="TIGR00711">
    <property type="entry name" value="efflux_EmrB"/>
    <property type="match status" value="1"/>
</dbReference>
<dbReference type="PROSITE" id="PS50850">
    <property type="entry name" value="MFS"/>
    <property type="match status" value="1"/>
</dbReference>
<comment type="subcellular location">
    <subcellularLocation>
        <location evidence="1">Cell membrane</location>
        <topology evidence="1">Multi-pass membrane protein</topology>
    </subcellularLocation>
</comment>
<dbReference type="PANTHER" id="PTHR42718">
    <property type="entry name" value="MAJOR FACILITATOR SUPERFAMILY MULTIDRUG TRANSPORTER MFSC"/>
    <property type="match status" value="1"/>
</dbReference>
<name>A0A1W9ZP83_MYCAN</name>
<accession>A0A1W9ZP83</accession>
<keyword evidence="2" id="KW-0813">Transport</keyword>
<comment type="caution">
    <text evidence="9">The sequence shown here is derived from an EMBL/GenBank/DDBJ whole genome shotgun (WGS) entry which is preliminary data.</text>
</comment>
<keyword evidence="5 7" id="KW-1133">Transmembrane helix</keyword>
<evidence type="ECO:0000256" key="5">
    <source>
        <dbReference type="ARBA" id="ARBA00022989"/>
    </source>
</evidence>
<dbReference type="InterPro" id="IPR036259">
    <property type="entry name" value="MFS_trans_sf"/>
</dbReference>
<sequence>MSDGLDARVLRIAAVCVLGVMITDLDSWIVIVAQRTFAREFASPPAIVAWTLTGYTLALATVIPLTGWAADRFGTKRLFLGSVALFAAGSLLCAAAPNIALLVTFRVVQALAGGVLLPLTFIIVTREAGAHRIGRLMVVLAVPMMLPSVFAPMLGGWLIGSFSWRWIFLINPPICLVVFLLALAVLPDSEPASNERLDFIGLLLLSPSLATLLYGISSIPRRGTTQSWHAYLFVSIGCVLLAGFLFHALYRPRHPLVDLRLFGNRTFAAASATMLLYLAACSGLGLLMPSFLQQALGQTPLQSGVRLVPQALGLAAIMPIAGYFVDKRGPRYLALGGLALIATGMVVFAYAASRHCAYWPMVLVALAVIGMGMGCTSPAISGAAIGTLKPHQVSRGSTLMGVNPPIAISTGAALMSVILTAEFNRSPYLSAVKRAAMPPSDPAKTDVPLDLSAPPQQAFPADFMSHAANDLSHAYAVVGVIAACLAGSALIPAWFLPNRPVQSPGPAALLAGSTSATT</sequence>
<evidence type="ECO:0000256" key="2">
    <source>
        <dbReference type="ARBA" id="ARBA00022448"/>
    </source>
</evidence>
<feature type="transmembrane region" description="Helical" evidence="7">
    <location>
        <begin position="474"/>
        <end position="496"/>
    </location>
</feature>
<dbReference type="AlphaFoldDB" id="A0A1W9ZP83"/>
<dbReference type="PANTHER" id="PTHR42718:SF46">
    <property type="entry name" value="BLR6921 PROTEIN"/>
    <property type="match status" value="1"/>
</dbReference>
<feature type="transmembrane region" description="Helical" evidence="7">
    <location>
        <begin position="262"/>
        <end position="287"/>
    </location>
</feature>
<organism evidence="9 10">
    <name type="scientific">Mycobacterium angelicum</name>
    <dbReference type="NCBI Taxonomy" id="470074"/>
    <lineage>
        <taxon>Bacteria</taxon>
        <taxon>Bacillati</taxon>
        <taxon>Actinomycetota</taxon>
        <taxon>Actinomycetes</taxon>
        <taxon>Mycobacteriales</taxon>
        <taxon>Mycobacteriaceae</taxon>
        <taxon>Mycobacterium</taxon>
    </lineage>
</organism>
<feature type="transmembrane region" description="Helical" evidence="7">
    <location>
        <begin position="228"/>
        <end position="250"/>
    </location>
</feature>
<feature type="transmembrane region" description="Helical" evidence="7">
    <location>
        <begin position="197"/>
        <end position="216"/>
    </location>
</feature>
<dbReference type="Gene3D" id="1.20.1250.20">
    <property type="entry name" value="MFS general substrate transporter like domains"/>
    <property type="match status" value="1"/>
</dbReference>
<dbReference type="InterPro" id="IPR011701">
    <property type="entry name" value="MFS"/>
</dbReference>
<feature type="transmembrane region" description="Helical" evidence="7">
    <location>
        <begin position="332"/>
        <end position="352"/>
    </location>
</feature>
<dbReference type="SUPFAM" id="SSF103473">
    <property type="entry name" value="MFS general substrate transporter"/>
    <property type="match status" value="1"/>
</dbReference>
<keyword evidence="3" id="KW-1003">Cell membrane</keyword>
<evidence type="ECO:0000256" key="3">
    <source>
        <dbReference type="ARBA" id="ARBA00022475"/>
    </source>
</evidence>
<feature type="transmembrane region" description="Helical" evidence="7">
    <location>
        <begin position="12"/>
        <end position="34"/>
    </location>
</feature>
<proteinExistence type="predicted"/>
<reference evidence="9 10" key="1">
    <citation type="submission" date="2017-02" db="EMBL/GenBank/DDBJ databases">
        <title>The new phylogeny of genus Mycobacterium.</title>
        <authorList>
            <person name="Tortoli E."/>
            <person name="Trovato A."/>
            <person name="Cirillo D.M."/>
        </authorList>
    </citation>
    <scope>NUCLEOTIDE SEQUENCE [LARGE SCALE GENOMIC DNA]</scope>
    <source>
        <strain evidence="9 10">DSM 45057</strain>
    </source>
</reference>
<feature type="transmembrane region" description="Helical" evidence="7">
    <location>
        <begin position="358"/>
        <end position="386"/>
    </location>
</feature>
<keyword evidence="6 7" id="KW-0472">Membrane</keyword>
<evidence type="ECO:0000313" key="9">
    <source>
        <dbReference type="EMBL" id="ORA19611.1"/>
    </source>
</evidence>
<feature type="transmembrane region" description="Helical" evidence="7">
    <location>
        <begin position="166"/>
        <end position="185"/>
    </location>
</feature>
<feature type="transmembrane region" description="Helical" evidence="7">
    <location>
        <begin position="78"/>
        <end position="101"/>
    </location>
</feature>
<evidence type="ECO:0000313" key="10">
    <source>
        <dbReference type="Proteomes" id="UP000192284"/>
    </source>
</evidence>
<evidence type="ECO:0000256" key="7">
    <source>
        <dbReference type="SAM" id="Phobius"/>
    </source>
</evidence>
<evidence type="ECO:0000256" key="1">
    <source>
        <dbReference type="ARBA" id="ARBA00004651"/>
    </source>
</evidence>
<dbReference type="GO" id="GO:0022857">
    <property type="term" value="F:transmembrane transporter activity"/>
    <property type="evidence" value="ECO:0007669"/>
    <property type="project" value="InterPro"/>
</dbReference>
<dbReference type="GO" id="GO:0005886">
    <property type="term" value="C:plasma membrane"/>
    <property type="evidence" value="ECO:0007669"/>
    <property type="project" value="UniProtKB-SubCell"/>
</dbReference>
<feature type="transmembrane region" description="Helical" evidence="7">
    <location>
        <begin position="307"/>
        <end position="325"/>
    </location>
</feature>
<feature type="domain" description="Major facilitator superfamily (MFS) profile" evidence="8">
    <location>
        <begin position="12"/>
        <end position="500"/>
    </location>
</feature>
<feature type="transmembrane region" description="Helical" evidence="7">
    <location>
        <begin position="46"/>
        <end position="66"/>
    </location>
</feature>
<keyword evidence="4 7" id="KW-0812">Transmembrane</keyword>
<evidence type="ECO:0000256" key="4">
    <source>
        <dbReference type="ARBA" id="ARBA00022692"/>
    </source>
</evidence>
<dbReference type="InterPro" id="IPR004638">
    <property type="entry name" value="EmrB-like"/>
</dbReference>
<dbReference type="InterPro" id="IPR020846">
    <property type="entry name" value="MFS_dom"/>
</dbReference>
<dbReference type="Proteomes" id="UP000192284">
    <property type="component" value="Unassembled WGS sequence"/>
</dbReference>
<dbReference type="Gene3D" id="1.20.1720.10">
    <property type="entry name" value="Multidrug resistance protein D"/>
    <property type="match status" value="1"/>
</dbReference>
<evidence type="ECO:0000256" key="6">
    <source>
        <dbReference type="ARBA" id="ARBA00023136"/>
    </source>
</evidence>
<feature type="transmembrane region" description="Helical" evidence="7">
    <location>
        <begin position="107"/>
        <end position="124"/>
    </location>
</feature>
<dbReference type="EMBL" id="MVHE01000027">
    <property type="protein sequence ID" value="ORA19611.1"/>
    <property type="molecule type" value="Genomic_DNA"/>
</dbReference>
<evidence type="ECO:0000259" key="8">
    <source>
        <dbReference type="PROSITE" id="PS50850"/>
    </source>
</evidence>
<protein>
    <submittedName>
        <fullName evidence="9">MFS transporter</fullName>
    </submittedName>
</protein>
<dbReference type="Pfam" id="PF07690">
    <property type="entry name" value="MFS_1"/>
    <property type="match status" value="1"/>
</dbReference>
<feature type="transmembrane region" description="Helical" evidence="7">
    <location>
        <begin position="136"/>
        <end position="160"/>
    </location>
</feature>
<gene>
    <name evidence="9" type="ORF">BST12_16825</name>
</gene>